<gene>
    <name evidence="3" type="ORF">ACG00X_06410</name>
</gene>
<protein>
    <submittedName>
        <fullName evidence="3">Uncharacterized protein</fullName>
    </submittedName>
</protein>
<name>A0ABW7G3E5_9BURK</name>
<accession>A0ABW7G3E5</accession>
<feature type="region of interest" description="Disordered" evidence="2">
    <location>
        <begin position="60"/>
        <end position="100"/>
    </location>
</feature>
<evidence type="ECO:0000313" key="3">
    <source>
        <dbReference type="EMBL" id="MFG6456460.1"/>
    </source>
</evidence>
<sequence>MERFIKNPLAPARSVETPVRETLARPLLTPGQDVPMSELPTRPRDVERDLEAQWETAAGQVGQGWQPSLQPISEQSLSPQSQQQARAEGSSSGAIQHQTPDVPMVDLSSTHRDHGPDLEAQRGAADTGEIAATPDGGRWRPRLPTVAQAQALGTMVVDAVSSVANAATRGIKKATVPLLRPPVDLALKAVTRKNARLLKQTTSHSSLWYSKTKSTISEPLSIADKSASIYTSMTDAALAKLKPAETLATTDRADVKALARVNSDALAVRLARNTNLLQNLRADSTATKQVLHDCVNSKLEATAFAHTANYVRTVAAMPPSNTDYADRQVDTVARTPEAHIEQGIKTLNLLSEGMALQASIRQPSVSDHKPAERDDLQESAERLEGQCRDTRKELEDFERQYTDFVRNQLGSGSPGNYADDIKKIASPATSPAERATLHAQVMTKVVAERRIDQALEAVHDPIDRANISRRIDSLSIDDAAVGRQDHRVIELVTELTNERPGFIKDQSAREFLQRLAEMNGPPLDEVLRAYKGIYRTAWAPAAQAPADAPGKVRHEQARDMEKVHAELTSIAMHVRAAAKTGALQRQLDALFQGDPGDPGAAVARNFEASFQRLIKRPPGDDVAQQDKLNVKLAKCILDHGADVRGLAANLQRTQERYVTELGNSPDMLKMLRNGSTGASYDPVEQRANARMRLDALRASVLEVNPDYKAETSYGRDEVNNAVSAAKALLRPYEVAEQTANAQRADRPDAVKRLEQRMFLMENYVRDANATEPEILLRQLADNDPRCGTDAVIAENMNLSGNFGASIGGKVGGAVSLNGSLDGSLARQFPTDYHMLAPVRNEVPNSLVLLESSAYAMKAIVDLETKVDKGTLKGNFSFGASMLGPTAFAAAGNAGIGFERVTIQNKGPGLVCMVHKAPVLDGTASNAKLAGATHLAINDNVNQALFSKPEVDNLQTVNTTIDGWDNLNRFFAATDRATLEPLIERKEVTTTLSFGEGISPAGVTASESFFPDGMNHGQFSGRIAVALDGKMSHSFREETISTATLHKFTASDTFSDTRSASAGLSMRLGGGVLTDGGVAAHLSEEASKEASRLAQQLGDDHAEAIAARDAAKLAADRAKEVPRFRYGMNVDVTKLSRGIEHSREYKELYKRVVRDQFGNEIPSLVRDSKTSTDGRLLVNNLVNEIGLISATVSQRIADGGRDMPPIEKETVTKLLCLSTLASHYSKAGVITVRKERTDDDLRESPQPTDGDLTEPQTPPNDNLTINVTAALTPAAAARLAAAKINRRDGPLVRETILNNSLNYSTIGAAGGFKNQDTSSKVKGVTGRSKRSTSSAQSAGYPSGTDMLDHATAKALDTMLRRAENRDILTALESAGMGRPLELLSQYEALTRPETPGPTTA</sequence>
<comment type="caution">
    <text evidence="3">The sequence shown here is derived from an EMBL/GenBank/DDBJ whole genome shotgun (WGS) entry which is preliminary data.</text>
</comment>
<proteinExistence type="predicted"/>
<feature type="coiled-coil region" evidence="1">
    <location>
        <begin position="373"/>
        <end position="407"/>
    </location>
</feature>
<evidence type="ECO:0000313" key="4">
    <source>
        <dbReference type="Proteomes" id="UP001606305"/>
    </source>
</evidence>
<feature type="region of interest" description="Disordered" evidence="2">
    <location>
        <begin position="1234"/>
        <end position="1263"/>
    </location>
</feature>
<keyword evidence="4" id="KW-1185">Reference proteome</keyword>
<feature type="compositionally biased region" description="Low complexity" evidence="2">
    <location>
        <begin position="66"/>
        <end position="84"/>
    </location>
</feature>
<dbReference type="Proteomes" id="UP001606305">
    <property type="component" value="Unassembled WGS sequence"/>
</dbReference>
<reference evidence="3 4" key="1">
    <citation type="submission" date="2024-09" db="EMBL/GenBank/DDBJ databases">
        <title>Novel species of the genus Pelomonas and Roseateles isolated from streams.</title>
        <authorList>
            <person name="Lu H."/>
        </authorList>
    </citation>
    <scope>NUCLEOTIDE SEQUENCE [LARGE SCALE GENOMIC DNA]</scope>
    <source>
        <strain evidence="3 4">BYS96W</strain>
    </source>
</reference>
<feature type="region of interest" description="Disordered" evidence="2">
    <location>
        <begin position="1"/>
        <end position="44"/>
    </location>
</feature>
<evidence type="ECO:0000256" key="1">
    <source>
        <dbReference type="SAM" id="Coils"/>
    </source>
</evidence>
<dbReference type="RefSeq" id="WP_394487209.1">
    <property type="nucleotide sequence ID" value="NZ_JBIGIA010000004.1"/>
</dbReference>
<evidence type="ECO:0000256" key="2">
    <source>
        <dbReference type="SAM" id="MobiDB-lite"/>
    </source>
</evidence>
<keyword evidence="1" id="KW-0175">Coiled coil</keyword>
<feature type="compositionally biased region" description="Polar residues" evidence="2">
    <location>
        <begin position="89"/>
        <end position="99"/>
    </location>
</feature>
<organism evidence="3 4">
    <name type="scientific">Pelomonas nitida</name>
    <dbReference type="NCBI Taxonomy" id="3299027"/>
    <lineage>
        <taxon>Bacteria</taxon>
        <taxon>Pseudomonadati</taxon>
        <taxon>Pseudomonadota</taxon>
        <taxon>Betaproteobacteria</taxon>
        <taxon>Burkholderiales</taxon>
        <taxon>Sphaerotilaceae</taxon>
        <taxon>Roseateles</taxon>
    </lineage>
</organism>
<dbReference type="EMBL" id="JBIGIA010000004">
    <property type="protein sequence ID" value="MFG6456460.1"/>
    <property type="molecule type" value="Genomic_DNA"/>
</dbReference>
<feature type="region of interest" description="Disordered" evidence="2">
    <location>
        <begin position="1315"/>
        <end position="1344"/>
    </location>
</feature>